<dbReference type="Pfam" id="PF01263">
    <property type="entry name" value="Aldose_epim"/>
    <property type="match status" value="1"/>
</dbReference>
<protein>
    <submittedName>
        <fullName evidence="1">Aldose 1-epimerase family protein</fullName>
    </submittedName>
</protein>
<name>A0A934KM23_9BACT</name>
<dbReference type="CDD" id="cd09022">
    <property type="entry name" value="Aldose_epim_Ec_YihR"/>
    <property type="match status" value="1"/>
</dbReference>
<dbReference type="AlphaFoldDB" id="A0A934KM23"/>
<evidence type="ECO:0000313" key="2">
    <source>
        <dbReference type="Proteomes" id="UP000614410"/>
    </source>
</evidence>
<organism evidence="1 2">
    <name type="scientific">Candidatus Amunia macphersoniae</name>
    <dbReference type="NCBI Taxonomy" id="3127014"/>
    <lineage>
        <taxon>Bacteria</taxon>
        <taxon>Bacillati</taxon>
        <taxon>Candidatus Dormiibacterota</taxon>
        <taxon>Candidatus Dormibacteria</taxon>
        <taxon>Candidatus Aeolococcales</taxon>
        <taxon>Candidatus Aeolococcaceae</taxon>
        <taxon>Candidatus Amunia</taxon>
    </lineage>
</organism>
<dbReference type="InterPro" id="IPR014718">
    <property type="entry name" value="GH-type_carb-bd"/>
</dbReference>
<comment type="caution">
    <text evidence="1">The sequence shown here is derived from an EMBL/GenBank/DDBJ whole genome shotgun (WGS) entry which is preliminary data.</text>
</comment>
<dbReference type="GO" id="GO:0006006">
    <property type="term" value="P:glucose metabolic process"/>
    <property type="evidence" value="ECO:0007669"/>
    <property type="project" value="TreeGrafter"/>
</dbReference>
<dbReference type="SUPFAM" id="SSF74650">
    <property type="entry name" value="Galactose mutarotase-like"/>
    <property type="match status" value="1"/>
</dbReference>
<dbReference type="Proteomes" id="UP000614410">
    <property type="component" value="Unassembled WGS sequence"/>
</dbReference>
<dbReference type="GO" id="GO:0030246">
    <property type="term" value="F:carbohydrate binding"/>
    <property type="evidence" value="ECO:0007669"/>
    <property type="project" value="InterPro"/>
</dbReference>
<dbReference type="GO" id="GO:0033499">
    <property type="term" value="P:galactose catabolic process via UDP-galactose, Leloir pathway"/>
    <property type="evidence" value="ECO:0007669"/>
    <property type="project" value="TreeGrafter"/>
</dbReference>
<dbReference type="PANTHER" id="PTHR10091">
    <property type="entry name" value="ALDOSE-1-EPIMERASE"/>
    <property type="match status" value="1"/>
</dbReference>
<sequence>MAPSGEQIELVHGDQRLVVVGGGGGVRRYTLDGRDLLDGYEEHETCRGGRGQLLIPWPNRIRDGRYRFAEESHQLAITEPATGHAIHGLVRWGRWDVVDRTASSATMTHLLLANPGYPHTLALRADYALGDAGLTVTVGATNVGATPAPYGSGAHPYLRAALGTVDSCRLRVPAASRLIADERQIPVGREHVEGTEYDFREAREIGALKLDTAFADLVRDSDGLARVMVRDPRTQLALTLWMDAAHEYVMVFTGDTLTERRRHAVAIEPMTCPPNAFASGDQLHVLEPGEQHEARWGITPTLA</sequence>
<evidence type="ECO:0000313" key="1">
    <source>
        <dbReference type="EMBL" id="MBJ7608295.1"/>
    </source>
</evidence>
<dbReference type="InterPro" id="IPR008183">
    <property type="entry name" value="Aldose_1/G6P_1-epimerase"/>
</dbReference>
<dbReference type="PANTHER" id="PTHR10091:SF0">
    <property type="entry name" value="GALACTOSE MUTAROTASE"/>
    <property type="match status" value="1"/>
</dbReference>
<dbReference type="InterPro" id="IPR037480">
    <property type="entry name" value="YihR-like"/>
</dbReference>
<accession>A0A934KM23</accession>
<dbReference type="InterPro" id="IPR011013">
    <property type="entry name" value="Gal_mutarotase_sf_dom"/>
</dbReference>
<proteinExistence type="predicted"/>
<dbReference type="EMBL" id="JAEKNN010000009">
    <property type="protein sequence ID" value="MBJ7608295.1"/>
    <property type="molecule type" value="Genomic_DNA"/>
</dbReference>
<dbReference type="GO" id="GO:0004034">
    <property type="term" value="F:aldose 1-epimerase activity"/>
    <property type="evidence" value="ECO:0007669"/>
    <property type="project" value="TreeGrafter"/>
</dbReference>
<dbReference type="Gene3D" id="2.70.98.10">
    <property type="match status" value="1"/>
</dbReference>
<gene>
    <name evidence="1" type="ORF">JF887_02530</name>
</gene>
<reference evidence="1 2" key="1">
    <citation type="submission" date="2020-10" db="EMBL/GenBank/DDBJ databases">
        <title>Ca. Dormibacterota MAGs.</title>
        <authorList>
            <person name="Montgomery K."/>
        </authorList>
    </citation>
    <scope>NUCLEOTIDE SEQUENCE [LARGE SCALE GENOMIC DNA]</scope>
    <source>
        <strain evidence="1">Mitchell_Peninsula_5</strain>
    </source>
</reference>